<keyword evidence="3 6" id="KW-0812">Transmembrane</keyword>
<evidence type="ECO:0000256" key="3">
    <source>
        <dbReference type="ARBA" id="ARBA00022692"/>
    </source>
</evidence>
<dbReference type="AlphaFoldDB" id="A0A9P0H2C4"/>
<keyword evidence="5 6" id="KW-0472">Membrane</keyword>
<organism evidence="7 8">
    <name type="scientific">Nezara viridula</name>
    <name type="common">Southern green stink bug</name>
    <name type="synonym">Cimex viridulus</name>
    <dbReference type="NCBI Taxonomy" id="85310"/>
    <lineage>
        <taxon>Eukaryota</taxon>
        <taxon>Metazoa</taxon>
        <taxon>Ecdysozoa</taxon>
        <taxon>Arthropoda</taxon>
        <taxon>Hexapoda</taxon>
        <taxon>Insecta</taxon>
        <taxon>Pterygota</taxon>
        <taxon>Neoptera</taxon>
        <taxon>Paraneoptera</taxon>
        <taxon>Hemiptera</taxon>
        <taxon>Heteroptera</taxon>
        <taxon>Panheteroptera</taxon>
        <taxon>Pentatomomorpha</taxon>
        <taxon>Pentatomoidea</taxon>
        <taxon>Pentatomidae</taxon>
        <taxon>Pentatominae</taxon>
        <taxon>Nezara</taxon>
    </lineage>
</organism>
<reference evidence="7" key="1">
    <citation type="submission" date="2022-01" db="EMBL/GenBank/DDBJ databases">
        <authorList>
            <person name="King R."/>
        </authorList>
    </citation>
    <scope>NUCLEOTIDE SEQUENCE</scope>
</reference>
<evidence type="ECO:0000256" key="2">
    <source>
        <dbReference type="ARBA" id="ARBA00022475"/>
    </source>
</evidence>
<evidence type="ECO:0000256" key="1">
    <source>
        <dbReference type="ARBA" id="ARBA00004651"/>
    </source>
</evidence>
<evidence type="ECO:0000313" key="8">
    <source>
        <dbReference type="Proteomes" id="UP001152798"/>
    </source>
</evidence>
<protein>
    <submittedName>
        <fullName evidence="7">Uncharacterized protein</fullName>
    </submittedName>
</protein>
<evidence type="ECO:0000313" key="7">
    <source>
        <dbReference type="EMBL" id="CAH1394843.1"/>
    </source>
</evidence>
<evidence type="ECO:0000256" key="6">
    <source>
        <dbReference type="SAM" id="Phobius"/>
    </source>
</evidence>
<dbReference type="GO" id="GO:0005886">
    <property type="term" value="C:plasma membrane"/>
    <property type="evidence" value="ECO:0007669"/>
    <property type="project" value="UniProtKB-SubCell"/>
</dbReference>
<comment type="subcellular location">
    <subcellularLocation>
        <location evidence="1">Cell membrane</location>
        <topology evidence="1">Multi-pass membrane protein</topology>
    </subcellularLocation>
</comment>
<keyword evidence="8" id="KW-1185">Reference proteome</keyword>
<evidence type="ECO:0000256" key="5">
    <source>
        <dbReference type="ARBA" id="ARBA00023136"/>
    </source>
</evidence>
<keyword evidence="2" id="KW-1003">Cell membrane</keyword>
<proteinExistence type="predicted"/>
<name>A0A9P0H2C4_NEZVI</name>
<dbReference type="Proteomes" id="UP001152798">
    <property type="component" value="Chromosome 3"/>
</dbReference>
<feature type="transmembrane region" description="Helical" evidence="6">
    <location>
        <begin position="39"/>
        <end position="57"/>
    </location>
</feature>
<dbReference type="EMBL" id="OV725079">
    <property type="protein sequence ID" value="CAH1394843.1"/>
    <property type="molecule type" value="Genomic_DNA"/>
</dbReference>
<dbReference type="InterPro" id="IPR013604">
    <property type="entry name" value="7TM_chemorcpt"/>
</dbReference>
<evidence type="ECO:0000256" key="4">
    <source>
        <dbReference type="ARBA" id="ARBA00022989"/>
    </source>
</evidence>
<accession>A0A9P0H2C4</accession>
<dbReference type="GO" id="GO:0050909">
    <property type="term" value="P:sensory perception of taste"/>
    <property type="evidence" value="ECO:0007669"/>
    <property type="project" value="InterPro"/>
</dbReference>
<dbReference type="OrthoDB" id="6366728at2759"/>
<gene>
    <name evidence="7" type="ORF">NEZAVI_LOCUS5240</name>
</gene>
<sequence>MVEDNTNDIINNEKLKLHIMVKKEVAFTLCGYFNLDYTLLHSIITSITSMLFILIQFGEPISIIDT</sequence>
<dbReference type="Pfam" id="PF08395">
    <property type="entry name" value="7tm_7"/>
    <property type="match status" value="1"/>
</dbReference>
<keyword evidence="4 6" id="KW-1133">Transmembrane helix</keyword>